<sequence>MVNKKFLIIGLGAVASVAIVATPLAIVSKLTYKGDSIKNVQDALNKIVNVSFQTGDGDGKINNNVSYSRLKSFYFDSNNKPNSKFVVSNFDFFEQKGDQLEKIDDKSFGNFKIVADDLQANDTDKNFTIFYHVEATQPNEFGQIVKSEIHKSNLNFGVVPQFLLATEAHSKLAEFKKAITTSQAFDATDGSGIAISPLNPYTIQQFKASVEKDANTVIRPLALVSESSFINDINTANSSDQAIHLLSKYFNFQDVFGQILKNGDYKFSLVKNPNLSQKPGEGEYVTKVNDAGKSLFRLYLKTEFSDEYKASHQHLPELNAAHIDIINFDLSNDKFKDLFLKPNFTSDWTVKTPTKDDYYTTKPTIDQAVTQQLSNVQSTATTNGQTTSSQTPGQQQSGSASSVTTTADVTTTNGAANPSTSTTSDTTDESKVDSSQINVFDFLSHINGTFFATKEERNKFVTSYINSMLKNGLKPSYQGQNEGLKSLSEQEKDLLFNYNVEVDADSLTLAYDDKEQKPVIKGRLTYIVTGKPTNPEVKEKGQTPLQGSTSLFELDNFKPFEVESTDTTTTKTQSTTTKVDDTFKYIEFKAPESFKDFLFENNVDYNSVDGQVKDKLLLSELRNAYITNNDEKIYQLLSNPNYYGLVLNSARKLDAITKDFDVPSIDAIPYTFKEATSKENIKNNVLNIDSKIFRNDSDVVRFYFALEKQGFTKVAQYLFDILKSTGNIPADSQLDINKPIFEQLSKISLIKQGDLGFDTLSFGNNYQFEVDGDSTTSSQNLSLDKNGLPSQTFENQSGDDDLLDISSLSAAYVDPTISQQIQENQLTSDSDVLKLVKKSSPYFADSSTVKFQSVADVLIAFYTKLYELTNQGSLPLSKINGNLGYKLEFQVAKPDDIKKLVDFDQNKDDISKLEIKYRYSVGFVDPKNPSAIKHELFKTSFQSLNEISLHNDVKTASNGSSILEKKIDSIPDYYKTFYLPTEDYENLGAKLVLRYANRKIPRMSVEDLLTELNAPWIENYYKNLFGKDVRFWVLNGFVPDYSSLSSSTETSSEDELDAELIKSINPHASVTDDHKYTISSDVAKEANLENKQIEIKVKNEDEAKLVQTFNTTSSNKDNKNKFKENYKTIRLYVQSGKKLSDKPLIIRVYEQK</sequence>
<dbReference type="Proteomes" id="UP000019229">
    <property type="component" value="Chromosome"/>
</dbReference>
<organism evidence="2 3">
    <name type="scientific">Mesomycoplasma bovoculi M165/69</name>
    <dbReference type="NCBI Taxonomy" id="743966"/>
    <lineage>
        <taxon>Bacteria</taxon>
        <taxon>Bacillati</taxon>
        <taxon>Mycoplasmatota</taxon>
        <taxon>Mycoplasmoidales</taxon>
        <taxon>Metamycoplasmataceae</taxon>
        <taxon>Mesomycoplasma</taxon>
    </lineage>
</organism>
<feature type="region of interest" description="Disordered" evidence="1">
    <location>
        <begin position="375"/>
        <end position="431"/>
    </location>
</feature>
<keyword evidence="3" id="KW-1185">Reference proteome</keyword>
<dbReference type="eggNOG" id="ENOG5031YI6">
    <property type="taxonomic scope" value="Bacteria"/>
</dbReference>
<dbReference type="OrthoDB" id="403863at2"/>
<dbReference type="AlphaFoldDB" id="W5UTR3"/>
<dbReference type="InterPro" id="IPR054789">
    <property type="entry name" value="P97_adhes_N"/>
</dbReference>
<dbReference type="HOGENOM" id="CLU_276329_0_0_14"/>
<dbReference type="EMBL" id="CP007154">
    <property type="protein sequence ID" value="AHH45481.1"/>
    <property type="molecule type" value="Genomic_DNA"/>
</dbReference>
<dbReference type="KEGG" id="mbc:MYB_02385"/>
<accession>W5UTR3</accession>
<dbReference type="NCBIfam" id="NF045828">
    <property type="entry name" value="P97_adhes_Nterm"/>
    <property type="match status" value="1"/>
</dbReference>
<proteinExistence type="predicted"/>
<protein>
    <submittedName>
        <fullName evidence="2">p97/LppS family protein</fullName>
    </submittedName>
</protein>
<evidence type="ECO:0000256" key="1">
    <source>
        <dbReference type="SAM" id="MobiDB-lite"/>
    </source>
</evidence>
<reference evidence="2 3" key="1">
    <citation type="journal article" date="2014" name="Genome Announc.">
        <title>Complete Genome Sequence of Mycoplasma bovoculi Strain M165/69T (ATCC 29104).</title>
        <authorList>
            <person name="Calcutt M.J."/>
            <person name="Foecking M.F."/>
        </authorList>
    </citation>
    <scope>NUCLEOTIDE SEQUENCE [LARGE SCALE GENOMIC DNA]</scope>
    <source>
        <strain evidence="2">M165/69</strain>
    </source>
</reference>
<evidence type="ECO:0000313" key="2">
    <source>
        <dbReference type="EMBL" id="AHH45481.1"/>
    </source>
</evidence>
<dbReference type="RefSeq" id="WP_022934717.1">
    <property type="nucleotide sequence ID" value="NZ_CP007154.1"/>
</dbReference>
<gene>
    <name evidence="2" type="ORF">MYB_02385</name>
</gene>
<dbReference type="PATRIC" id="fig|743966.3.peg.480"/>
<name>W5UTR3_9BACT</name>
<evidence type="ECO:0000313" key="3">
    <source>
        <dbReference type="Proteomes" id="UP000019229"/>
    </source>
</evidence>
<feature type="compositionally biased region" description="Low complexity" evidence="1">
    <location>
        <begin position="376"/>
        <end position="425"/>
    </location>
</feature>